<evidence type="ECO:0000256" key="1">
    <source>
        <dbReference type="SAM" id="MobiDB-lite"/>
    </source>
</evidence>
<feature type="region of interest" description="Disordered" evidence="1">
    <location>
        <begin position="131"/>
        <end position="335"/>
    </location>
</feature>
<feature type="compositionally biased region" description="Basic residues" evidence="1">
    <location>
        <begin position="326"/>
        <end position="335"/>
    </location>
</feature>
<dbReference type="InterPro" id="IPR041232">
    <property type="entry name" value="NPL"/>
</dbReference>
<evidence type="ECO:0000313" key="3">
    <source>
        <dbReference type="EMBL" id="AYV89114.1"/>
    </source>
</evidence>
<feature type="domain" description="Nucleoplasmin-like" evidence="2">
    <location>
        <begin position="4"/>
        <end position="98"/>
    </location>
</feature>
<proteinExistence type="evidence at transcript level"/>
<feature type="compositionally biased region" description="Acidic residues" evidence="1">
    <location>
        <begin position="187"/>
        <end position="233"/>
    </location>
</feature>
<feature type="compositionally biased region" description="Polar residues" evidence="1">
    <location>
        <begin position="299"/>
        <end position="312"/>
    </location>
</feature>
<dbReference type="Gene3D" id="2.60.120.340">
    <property type="entry name" value="Nucleoplasmin core domain"/>
    <property type="match status" value="1"/>
</dbReference>
<dbReference type="AlphaFoldDB" id="A0A3G5AP41"/>
<name>A0A3G5AP41_9ACAR</name>
<dbReference type="Pfam" id="PF17800">
    <property type="entry name" value="NPL"/>
    <property type="match status" value="1"/>
</dbReference>
<evidence type="ECO:0000259" key="2">
    <source>
        <dbReference type="Pfam" id="PF17800"/>
    </source>
</evidence>
<sequence>MKMFWGLILEPGKKYEQKAEASFHLTMAALEPSTKAPAPNKPTVTSLVVESSKNSYILCNLDQQRVLQQPLDLVFTEDEPISFFVNGESKIHLSGYIMPDSDIEDSEDMYDFDGSEEDSEAEEMLAAMNDKKRKQAVDAKDANKKVKFGGDDPQAPAAKAEKKQEKAKAVKNDVKAKANQKSKAADLGDDDDDDDEDDEESDDEDMSDLLDQFDDDDDEEDDDEDDEDMDDSSPEAKKPVKSQAKPQNNQKGTPAKIGQPAKPQQNQNNKQGTPKAVTPQQNKGFQGGKQQWSGGKNKGPQNNFNKNQNSGKKGTPGKFGGSPGNKNKKPWQNKK</sequence>
<dbReference type="EMBL" id="MH990567">
    <property type="protein sequence ID" value="AYV89114.1"/>
    <property type="molecule type" value="mRNA"/>
</dbReference>
<organism evidence="3">
    <name type="scientific">Tetranychus truncatus</name>
    <dbReference type="NCBI Taxonomy" id="93132"/>
    <lineage>
        <taxon>Eukaryota</taxon>
        <taxon>Metazoa</taxon>
        <taxon>Ecdysozoa</taxon>
        <taxon>Arthropoda</taxon>
        <taxon>Chelicerata</taxon>
        <taxon>Arachnida</taxon>
        <taxon>Acari</taxon>
        <taxon>Acariformes</taxon>
        <taxon>Trombidiformes</taxon>
        <taxon>Prostigmata</taxon>
        <taxon>Eleutherengona</taxon>
        <taxon>Raphignathae</taxon>
        <taxon>Tetranychoidea</taxon>
        <taxon>Tetranychidae</taxon>
        <taxon>Tetranychus</taxon>
    </lineage>
</organism>
<reference evidence="3" key="1">
    <citation type="submission" date="2018-09" db="EMBL/GenBank/DDBJ databases">
        <title>Comparative analyses of salivary proteins from the facultative symbiont-infected and uninfected Tetranychus truncatus.</title>
        <authorList>
            <person name="Zhu Y.-X."/>
            <person name="Huang H.-J."/>
            <person name="Hong X.-Y."/>
        </authorList>
    </citation>
    <scope>NUCLEOTIDE SEQUENCE</scope>
</reference>
<protein>
    <recommendedName>
        <fullName evidence="2">Nucleoplasmin-like domain-containing protein</fullName>
    </recommendedName>
</protein>
<feature type="compositionally biased region" description="Low complexity" evidence="1">
    <location>
        <begin position="259"/>
        <end position="291"/>
    </location>
</feature>
<feature type="compositionally biased region" description="Basic and acidic residues" evidence="1">
    <location>
        <begin position="159"/>
        <end position="176"/>
    </location>
</feature>
<feature type="compositionally biased region" description="Basic and acidic residues" evidence="1">
    <location>
        <begin position="135"/>
        <end position="150"/>
    </location>
</feature>
<accession>A0A3G5AP41</accession>